<dbReference type="Proteomes" id="UP001431429">
    <property type="component" value="Unassembled WGS sequence"/>
</dbReference>
<dbReference type="PANTHER" id="PTHR46268">
    <property type="entry name" value="STRESS RESPONSE PROTEIN NHAX"/>
    <property type="match status" value="1"/>
</dbReference>
<evidence type="ECO:0000256" key="3">
    <source>
        <dbReference type="ARBA" id="ARBA00022840"/>
    </source>
</evidence>
<feature type="domain" description="UspA" evidence="4">
    <location>
        <begin position="1"/>
        <end position="141"/>
    </location>
</feature>
<dbReference type="PRINTS" id="PR01438">
    <property type="entry name" value="UNVRSLSTRESS"/>
</dbReference>
<keyword evidence="6" id="KW-1185">Reference proteome</keyword>
<dbReference type="Gene3D" id="3.40.50.620">
    <property type="entry name" value="HUPs"/>
    <property type="match status" value="2"/>
</dbReference>
<feature type="domain" description="UspA" evidence="4">
    <location>
        <begin position="149"/>
        <end position="289"/>
    </location>
</feature>
<keyword evidence="3" id="KW-0067">ATP-binding</keyword>
<protein>
    <submittedName>
        <fullName evidence="5">Universal stress protein</fullName>
    </submittedName>
</protein>
<evidence type="ECO:0000313" key="6">
    <source>
        <dbReference type="Proteomes" id="UP001431429"/>
    </source>
</evidence>
<name>A0ABT0UWE4_9ACTN</name>
<dbReference type="SUPFAM" id="SSF52402">
    <property type="entry name" value="Adenine nucleotide alpha hydrolases-like"/>
    <property type="match status" value="2"/>
</dbReference>
<dbReference type="Pfam" id="PF00582">
    <property type="entry name" value="Usp"/>
    <property type="match status" value="2"/>
</dbReference>
<gene>
    <name evidence="5" type="ORF">NBG84_30460</name>
</gene>
<sequence length="296" mass="30542">MNGPVVVGVDGSQSSLSAVDTAAHEAQIRGVGLHVVHAFIWPKMHVSLGPSAMGPADGGLRNLAVRTLDEAVARARAAAPDVEVTQDLITGEPLAVLEAQSRTASLVVVGSRGMGGFIGLLVGSTAVHLSTYGRCPVLVVRGAPDPTGPVLLAADGSPQAEAAVGFAFAEASLRGADLVALHAWGSWSERGDDDPGHPDNLVDDLDRLQSTEERVLAEALSGWQAKYPDVTVRRQLVRNRPRQALIEASGAAQLLVVGARGRGGFAGLLLGSVSQAALHHANCPVAVVRAGQLDQD</sequence>
<keyword evidence="2" id="KW-0547">Nucleotide-binding</keyword>
<comment type="similarity">
    <text evidence="1">Belongs to the universal stress protein A family.</text>
</comment>
<dbReference type="EMBL" id="JAMQAW010000041">
    <property type="protein sequence ID" value="MCM2392556.1"/>
    <property type="molecule type" value="Genomic_DNA"/>
</dbReference>
<evidence type="ECO:0000313" key="5">
    <source>
        <dbReference type="EMBL" id="MCM2392556.1"/>
    </source>
</evidence>
<evidence type="ECO:0000256" key="1">
    <source>
        <dbReference type="ARBA" id="ARBA00008791"/>
    </source>
</evidence>
<accession>A0ABT0UWE4</accession>
<proteinExistence type="inferred from homology"/>
<dbReference type="PANTHER" id="PTHR46268:SF27">
    <property type="entry name" value="UNIVERSAL STRESS PROTEIN RV2623"/>
    <property type="match status" value="1"/>
</dbReference>
<dbReference type="InterPro" id="IPR006016">
    <property type="entry name" value="UspA"/>
</dbReference>
<organism evidence="5 6">
    <name type="scientific">Streptomyces albipurpureus</name>
    <dbReference type="NCBI Taxonomy" id="2897419"/>
    <lineage>
        <taxon>Bacteria</taxon>
        <taxon>Bacillati</taxon>
        <taxon>Actinomycetota</taxon>
        <taxon>Actinomycetes</taxon>
        <taxon>Kitasatosporales</taxon>
        <taxon>Streptomycetaceae</taxon>
        <taxon>Streptomyces</taxon>
    </lineage>
</organism>
<evidence type="ECO:0000256" key="2">
    <source>
        <dbReference type="ARBA" id="ARBA00022741"/>
    </source>
</evidence>
<dbReference type="RefSeq" id="WP_250922879.1">
    <property type="nucleotide sequence ID" value="NZ_JAMQAW010000041.1"/>
</dbReference>
<dbReference type="InterPro" id="IPR006015">
    <property type="entry name" value="Universal_stress_UspA"/>
</dbReference>
<comment type="caution">
    <text evidence="5">The sequence shown here is derived from an EMBL/GenBank/DDBJ whole genome shotgun (WGS) entry which is preliminary data.</text>
</comment>
<evidence type="ECO:0000259" key="4">
    <source>
        <dbReference type="Pfam" id="PF00582"/>
    </source>
</evidence>
<dbReference type="InterPro" id="IPR014729">
    <property type="entry name" value="Rossmann-like_a/b/a_fold"/>
</dbReference>
<reference evidence="5" key="1">
    <citation type="submission" date="2022-06" db="EMBL/GenBank/DDBJ databases">
        <title>Genome public.</title>
        <authorList>
            <person name="Sun Q."/>
        </authorList>
    </citation>
    <scope>NUCLEOTIDE SEQUENCE</scope>
    <source>
        <strain evidence="5">CWNU-1</strain>
    </source>
</reference>